<evidence type="ECO:0000313" key="2">
    <source>
        <dbReference type="EMBL" id="MEP0949756.1"/>
    </source>
</evidence>
<dbReference type="InterPro" id="IPR053135">
    <property type="entry name" value="AKR2_Oxidoreductase"/>
</dbReference>
<name>A0ABV0KB24_9CYAN</name>
<dbReference type="Gene3D" id="3.20.20.100">
    <property type="entry name" value="NADP-dependent oxidoreductase domain"/>
    <property type="match status" value="1"/>
</dbReference>
<proteinExistence type="predicted"/>
<dbReference type="InterPro" id="IPR036812">
    <property type="entry name" value="NAD(P)_OxRdtase_dom_sf"/>
</dbReference>
<gene>
    <name evidence="2" type="ORF">NC992_22975</name>
</gene>
<organism evidence="2 3">
    <name type="scientific">Leptolyngbya subtilissima DQ-A4</name>
    <dbReference type="NCBI Taxonomy" id="2933933"/>
    <lineage>
        <taxon>Bacteria</taxon>
        <taxon>Bacillati</taxon>
        <taxon>Cyanobacteriota</taxon>
        <taxon>Cyanophyceae</taxon>
        <taxon>Leptolyngbyales</taxon>
        <taxon>Leptolyngbyaceae</taxon>
        <taxon>Leptolyngbya group</taxon>
        <taxon>Leptolyngbya</taxon>
    </lineage>
</organism>
<dbReference type="RefSeq" id="WP_190703266.1">
    <property type="nucleotide sequence ID" value="NZ_JAMPKX010000015.1"/>
</dbReference>
<dbReference type="PANTHER" id="PTHR43312:SF1">
    <property type="entry name" value="NADP-DEPENDENT OXIDOREDUCTASE DOMAIN-CONTAINING PROTEIN"/>
    <property type="match status" value="1"/>
</dbReference>
<protein>
    <submittedName>
        <fullName evidence="2">Aldo/keto reductase</fullName>
    </submittedName>
</protein>
<evidence type="ECO:0000313" key="3">
    <source>
        <dbReference type="Proteomes" id="UP001482513"/>
    </source>
</evidence>
<comment type="caution">
    <text evidence="2">The sequence shown here is derived from an EMBL/GenBank/DDBJ whole genome shotgun (WGS) entry which is preliminary data.</text>
</comment>
<dbReference type="PANTHER" id="PTHR43312">
    <property type="entry name" value="D-THREO-ALDOSE 1-DEHYDROGENASE"/>
    <property type="match status" value="1"/>
</dbReference>
<feature type="domain" description="NADP-dependent oxidoreductase" evidence="1">
    <location>
        <begin position="54"/>
        <end position="192"/>
    </location>
</feature>
<accession>A0ABV0KB24</accession>
<reference evidence="2 3" key="1">
    <citation type="submission" date="2022-04" db="EMBL/GenBank/DDBJ databases">
        <title>Positive selection, recombination, and allopatry shape intraspecific diversity of widespread and dominant cyanobacteria.</title>
        <authorList>
            <person name="Wei J."/>
            <person name="Shu W."/>
            <person name="Hu C."/>
        </authorList>
    </citation>
    <scope>NUCLEOTIDE SEQUENCE [LARGE SCALE GENOMIC DNA]</scope>
    <source>
        <strain evidence="2 3">DQ-A4</strain>
    </source>
</reference>
<evidence type="ECO:0000259" key="1">
    <source>
        <dbReference type="Pfam" id="PF00248"/>
    </source>
</evidence>
<dbReference type="InterPro" id="IPR023210">
    <property type="entry name" value="NADP_OxRdtase_dom"/>
</dbReference>
<dbReference type="Pfam" id="PF00248">
    <property type="entry name" value="Aldo_ket_red"/>
    <property type="match status" value="1"/>
</dbReference>
<keyword evidence="3" id="KW-1185">Reference proteome</keyword>
<dbReference type="SUPFAM" id="SSF51430">
    <property type="entry name" value="NAD(P)-linked oxidoreductase"/>
    <property type="match status" value="1"/>
</dbReference>
<sequence>MDIQTIQGNPASMLGLAVQQTMEAGCVDLAWQAGVNYFFSYGIGDSPIVNDLKQLLRQHRESVIVATGSEKREIGHWRKYIEQVQQTLDIDTIDVLFAEYVSPTDDWQQVRALADQLYRWKSDGVIRYVGITTHNRAIAQQLIQESLCDVLMHRYNMAHRKAEETVFPMAEAAKIPVVAFTSTRWGTLLQKPTDWLTAPPTASDCYRFGLYQPAIRLVLTAPKTLQLLEDNLAALTSPPMSEHEIVHWQQFGDLVYGSGQDSFETSWP</sequence>
<dbReference type="EMBL" id="JAMPKX010000015">
    <property type="protein sequence ID" value="MEP0949756.1"/>
    <property type="molecule type" value="Genomic_DNA"/>
</dbReference>
<dbReference type="Proteomes" id="UP001482513">
    <property type="component" value="Unassembled WGS sequence"/>
</dbReference>